<dbReference type="PROSITE" id="PS50042">
    <property type="entry name" value="CNMP_BINDING_3"/>
    <property type="match status" value="1"/>
</dbReference>
<dbReference type="SMART" id="SM00100">
    <property type="entry name" value="cNMP"/>
    <property type="match status" value="1"/>
</dbReference>
<dbReference type="Pfam" id="PF00027">
    <property type="entry name" value="cNMP_binding"/>
    <property type="match status" value="1"/>
</dbReference>
<accession>A0ABT3IJX2</accession>
<evidence type="ECO:0000256" key="1">
    <source>
        <dbReference type="SAM" id="Phobius"/>
    </source>
</evidence>
<evidence type="ECO:0000259" key="2">
    <source>
        <dbReference type="PROSITE" id="PS50042"/>
    </source>
</evidence>
<feature type="transmembrane region" description="Helical" evidence="1">
    <location>
        <begin position="46"/>
        <end position="63"/>
    </location>
</feature>
<proteinExistence type="predicted"/>
<keyword evidence="1" id="KW-1133">Transmembrane helix</keyword>
<protein>
    <submittedName>
        <fullName evidence="3">Crp/Fnr family transcriptional regulator</fullName>
    </submittedName>
</protein>
<evidence type="ECO:0000313" key="4">
    <source>
        <dbReference type="Proteomes" id="UP001207742"/>
    </source>
</evidence>
<dbReference type="InterPro" id="IPR000595">
    <property type="entry name" value="cNMP-bd_dom"/>
</dbReference>
<reference evidence="3 4" key="1">
    <citation type="submission" date="2022-10" db="EMBL/GenBank/DDBJ databases">
        <title>Chitinophaga nivalis PC15 sp. nov., isolated from Pyeongchang county, South Korea.</title>
        <authorList>
            <person name="Trinh H.N."/>
        </authorList>
    </citation>
    <scope>NUCLEOTIDE SEQUENCE [LARGE SCALE GENOMIC DNA]</scope>
    <source>
        <strain evidence="3 4">PC14</strain>
    </source>
</reference>
<organism evidence="3 4">
    <name type="scientific">Chitinophaga nivalis</name>
    <dbReference type="NCBI Taxonomy" id="2991709"/>
    <lineage>
        <taxon>Bacteria</taxon>
        <taxon>Pseudomonadati</taxon>
        <taxon>Bacteroidota</taxon>
        <taxon>Chitinophagia</taxon>
        <taxon>Chitinophagales</taxon>
        <taxon>Chitinophagaceae</taxon>
        <taxon>Chitinophaga</taxon>
    </lineage>
</organism>
<dbReference type="CDD" id="cd00038">
    <property type="entry name" value="CAP_ED"/>
    <property type="match status" value="1"/>
</dbReference>
<name>A0ABT3IJX2_9BACT</name>
<gene>
    <name evidence="3" type="ORF">OL497_10130</name>
</gene>
<dbReference type="EMBL" id="JAPDNS010000001">
    <property type="protein sequence ID" value="MCW3484252.1"/>
    <property type="molecule type" value="Genomic_DNA"/>
</dbReference>
<dbReference type="InterPro" id="IPR018490">
    <property type="entry name" value="cNMP-bd_dom_sf"/>
</dbReference>
<keyword evidence="1" id="KW-0812">Transmembrane</keyword>
<dbReference type="RefSeq" id="WP_264729771.1">
    <property type="nucleotide sequence ID" value="NZ_JAPDNR010000001.1"/>
</dbReference>
<keyword evidence="4" id="KW-1185">Reference proteome</keyword>
<sequence>MYDLVLSKMDAYYPLSEACQQDLMSLFKYSTIKKDDYLLRMGTVPGYYYFIVKGLFAYYYIAANGDVIIKKFFAENSFVASTSALIEQKPGLFSIVALEDAEYIRFAAKEFRDLFRKHHDLAMFQINYLEKNWIVDKENGEISLKYETAKERYIQFLETYHDIQGRIKLHHIASFLGITPTQLSRIRKDMDF</sequence>
<feature type="domain" description="Cyclic nucleotide-binding" evidence="2">
    <location>
        <begin position="11"/>
        <end position="132"/>
    </location>
</feature>
<dbReference type="Gene3D" id="2.60.120.10">
    <property type="entry name" value="Jelly Rolls"/>
    <property type="match status" value="1"/>
</dbReference>
<evidence type="ECO:0000313" key="3">
    <source>
        <dbReference type="EMBL" id="MCW3484252.1"/>
    </source>
</evidence>
<dbReference type="SUPFAM" id="SSF51206">
    <property type="entry name" value="cAMP-binding domain-like"/>
    <property type="match status" value="1"/>
</dbReference>
<keyword evidence="1" id="KW-0472">Membrane</keyword>
<dbReference type="InterPro" id="IPR014710">
    <property type="entry name" value="RmlC-like_jellyroll"/>
</dbReference>
<comment type="caution">
    <text evidence="3">The sequence shown here is derived from an EMBL/GenBank/DDBJ whole genome shotgun (WGS) entry which is preliminary data.</text>
</comment>
<dbReference type="Proteomes" id="UP001207742">
    <property type="component" value="Unassembled WGS sequence"/>
</dbReference>